<feature type="region of interest" description="Disordered" evidence="1">
    <location>
        <begin position="1"/>
        <end position="25"/>
    </location>
</feature>
<evidence type="ECO:0000313" key="3">
    <source>
        <dbReference type="Proteomes" id="UP000310158"/>
    </source>
</evidence>
<organism evidence="2 3">
    <name type="scientific">Bondarzewia mesenterica</name>
    <dbReference type="NCBI Taxonomy" id="1095465"/>
    <lineage>
        <taxon>Eukaryota</taxon>
        <taxon>Fungi</taxon>
        <taxon>Dikarya</taxon>
        <taxon>Basidiomycota</taxon>
        <taxon>Agaricomycotina</taxon>
        <taxon>Agaricomycetes</taxon>
        <taxon>Russulales</taxon>
        <taxon>Bondarzewiaceae</taxon>
        <taxon>Bondarzewia</taxon>
    </lineage>
</organism>
<proteinExistence type="predicted"/>
<evidence type="ECO:0000313" key="2">
    <source>
        <dbReference type="EMBL" id="THH18919.1"/>
    </source>
</evidence>
<dbReference type="EMBL" id="SGPL01000060">
    <property type="protein sequence ID" value="THH18919.1"/>
    <property type="molecule type" value="Genomic_DNA"/>
</dbReference>
<accession>A0A4S4M1I2</accession>
<comment type="caution">
    <text evidence="2">The sequence shown here is derived from an EMBL/GenBank/DDBJ whole genome shotgun (WGS) entry which is preliminary data.</text>
</comment>
<gene>
    <name evidence="2" type="ORF">EW146_g2128</name>
</gene>
<evidence type="ECO:0000256" key="1">
    <source>
        <dbReference type="SAM" id="MobiDB-lite"/>
    </source>
</evidence>
<name>A0A4S4M1I2_9AGAM</name>
<dbReference type="AlphaFoldDB" id="A0A4S4M1I2"/>
<protein>
    <submittedName>
        <fullName evidence="2">Uncharacterized protein</fullName>
    </submittedName>
</protein>
<dbReference type="Proteomes" id="UP000310158">
    <property type="component" value="Unassembled WGS sequence"/>
</dbReference>
<sequence>MMWEAPPQPEVTETRSPNTPFSRISEETPDTVLFDSTTEVGVARKPVATIPLSSLTAFSSLPDQLQAMTVEIVEIAASLTSEVFGMLKVDLVERIYGSSEVVPVGSAQLCDRLRPLVHGLMKRVDRCRFTHSGSCILVYIVYSCLATQSATCQRPTCGETVQLGTTFSEGLMFCPTLQNVESVCVRAIPHLMYKQSPPTNQTAPSGQLAEIMHKYVDETTEHPPTKLAVGRWNTGKTGALNET</sequence>
<reference evidence="2 3" key="1">
    <citation type="submission" date="2019-02" db="EMBL/GenBank/DDBJ databases">
        <title>Genome sequencing of the rare red list fungi Bondarzewia mesenterica.</title>
        <authorList>
            <person name="Buettner E."/>
            <person name="Kellner H."/>
        </authorList>
    </citation>
    <scope>NUCLEOTIDE SEQUENCE [LARGE SCALE GENOMIC DNA]</scope>
    <source>
        <strain evidence="2 3">DSM 108281</strain>
    </source>
</reference>
<keyword evidence="3" id="KW-1185">Reference proteome</keyword>
<dbReference type="OrthoDB" id="10259024at2759"/>